<dbReference type="Gene3D" id="1.25.40.10">
    <property type="entry name" value="Tetratricopeptide repeat domain"/>
    <property type="match status" value="2"/>
</dbReference>
<comment type="caution">
    <text evidence="12">The sequence shown here is derived from an EMBL/GenBank/DDBJ whole genome shotgun (WGS) entry which is preliminary data.</text>
</comment>
<name>A0A545WB01_9HYPO</name>
<dbReference type="GO" id="GO:0043022">
    <property type="term" value="F:ribosome binding"/>
    <property type="evidence" value="ECO:0007669"/>
    <property type="project" value="TreeGrafter"/>
</dbReference>
<dbReference type="GO" id="GO:0006614">
    <property type="term" value="P:SRP-dependent cotranslational protein targeting to membrane"/>
    <property type="evidence" value="ECO:0007669"/>
    <property type="project" value="UniProtKB-UniRule"/>
</dbReference>
<comment type="function">
    <text evidence="9">Component of the signal recognition particle (SRP) complex, a ribonucleoprotein complex that mediates the cotranslational targeting of secretory and membrane proteins to the endoplasmic reticulum (ER).</text>
</comment>
<reference evidence="12 13" key="1">
    <citation type="journal article" date="2019" name="Appl. Microbiol. Biotechnol.">
        <title>Genome sequence of Isaria javanica and comparative genome analysis insights into family S53 peptidase evolution in fungal entomopathogens.</title>
        <authorList>
            <person name="Lin R."/>
            <person name="Zhang X."/>
            <person name="Xin B."/>
            <person name="Zou M."/>
            <person name="Gao Y."/>
            <person name="Qin F."/>
            <person name="Hu Q."/>
            <person name="Xie B."/>
            <person name="Cheng X."/>
        </authorList>
    </citation>
    <scope>NUCLEOTIDE SEQUENCE [LARGE SCALE GENOMIC DNA]</scope>
    <source>
        <strain evidence="12 13">IJ1G</strain>
    </source>
</reference>
<organism evidence="12 13">
    <name type="scientific">Cordyceps javanica</name>
    <dbReference type="NCBI Taxonomy" id="43265"/>
    <lineage>
        <taxon>Eukaryota</taxon>
        <taxon>Fungi</taxon>
        <taxon>Dikarya</taxon>
        <taxon>Ascomycota</taxon>
        <taxon>Pezizomycotina</taxon>
        <taxon>Sordariomycetes</taxon>
        <taxon>Hypocreomycetidae</taxon>
        <taxon>Hypocreales</taxon>
        <taxon>Cordycipitaceae</taxon>
        <taxon>Cordyceps</taxon>
    </lineage>
</organism>
<evidence type="ECO:0000256" key="8">
    <source>
        <dbReference type="ARBA" id="ARBA00023274"/>
    </source>
</evidence>
<dbReference type="InterPro" id="IPR026270">
    <property type="entry name" value="SRP72"/>
</dbReference>
<dbReference type="EMBL" id="SPUK01000002">
    <property type="protein sequence ID" value="TQV99150.1"/>
    <property type="molecule type" value="Genomic_DNA"/>
</dbReference>
<evidence type="ECO:0000313" key="12">
    <source>
        <dbReference type="EMBL" id="TQV99150.1"/>
    </source>
</evidence>
<feature type="compositionally biased region" description="Gly residues" evidence="10">
    <location>
        <begin position="617"/>
        <end position="637"/>
    </location>
</feature>
<dbReference type="PIRSF" id="PIRSF038922">
    <property type="entry name" value="SRP72"/>
    <property type="match status" value="1"/>
</dbReference>
<dbReference type="AlphaFoldDB" id="A0A545WB01"/>
<dbReference type="InterPro" id="IPR013699">
    <property type="entry name" value="Signal_recog_part_SRP72_RNA-bd"/>
</dbReference>
<evidence type="ECO:0000256" key="2">
    <source>
        <dbReference type="ARBA" id="ARBA00004496"/>
    </source>
</evidence>
<keyword evidence="6" id="KW-0256">Endoplasmic reticulum</keyword>
<comment type="similarity">
    <text evidence="3 9">Belongs to the SRP72 family.</text>
</comment>
<sequence>MPKDPAAALSSLLRGASIDDHDEILEAANLAINADKSNVLARHIKLVALLKLDRFDDAIRFLAESGSTLESKCILEMAYALYKSGELKEATSTLKKGDLRERSLQHIAAQVAYRAERFSEAGQIYEGLLESNVGAEKNDLNINLKAVHAQAEWSGLSAPSEPLRSMPDSFELCYNIACASIARGELGEASQLLQRAAMLCKESDELEDEDREAELRPIWLQQAYIHAREGKFKEALDLYNSIGSLSNDDEDFNMVARQNRLSLEAKATNPYLLHRKMVAGGVTPENAKLFSYQSSRERQNSYLLDLDVHKSSGVEVKTHKFLQLSERPTNSASVNTMAIVNAAAVADGLDDRAAVRKLQALAAKRPLDVGLLLTIVQLQLRLNRKGAALSLLQNFFTRLENEDLDTAKDVRFSPGLVALAVSLMRAQGHENSAKAEFVIAAKHWTKRSNTASYSLLRESGIELMRSSNPEDLKLAASAFEKLFAEHKGSSIDSAGLVASLAAVDTENISQHMSELPPVESLIKGINVKNLIQAGVVTAPSRPNTKKRAATDTTEKANTKRRRRRLPKDYEEGKAPDPERWLPLRDRSSYRPKNKKGKKKAAESTQGGVVKEEETLGLVGGGGVKVEKSGGGGGGGGAAKKKKKGKK</sequence>
<accession>A0A545WB01</accession>
<dbReference type="PANTHER" id="PTHR14094">
    <property type="entry name" value="SIGNAL RECOGNITION PARTICLE 72"/>
    <property type="match status" value="1"/>
</dbReference>
<evidence type="ECO:0000256" key="9">
    <source>
        <dbReference type="PIRNR" id="PIRNR038922"/>
    </source>
</evidence>
<dbReference type="GO" id="GO:0008312">
    <property type="term" value="F:7S RNA binding"/>
    <property type="evidence" value="ECO:0007669"/>
    <property type="project" value="InterPro"/>
</dbReference>
<dbReference type="GO" id="GO:0005786">
    <property type="term" value="C:signal recognition particle, endoplasmic reticulum targeting"/>
    <property type="evidence" value="ECO:0007669"/>
    <property type="project" value="UniProtKB-UniRule"/>
</dbReference>
<gene>
    <name evidence="12" type="ORF">IF1G_01365</name>
</gene>
<proteinExistence type="inferred from homology"/>
<dbReference type="OrthoDB" id="5421607at2759"/>
<dbReference type="InterPro" id="IPR031545">
    <property type="entry name" value="SRP72_TPR-like"/>
</dbReference>
<feature type="region of interest" description="Disordered" evidence="10">
    <location>
        <begin position="536"/>
        <end position="646"/>
    </location>
</feature>
<evidence type="ECO:0000256" key="4">
    <source>
        <dbReference type="ARBA" id="ARBA00018350"/>
    </source>
</evidence>
<dbReference type="Pfam" id="PF08492">
    <property type="entry name" value="SRP72"/>
    <property type="match status" value="1"/>
</dbReference>
<dbReference type="Proteomes" id="UP000315783">
    <property type="component" value="Unassembled WGS sequence"/>
</dbReference>
<feature type="compositionally biased region" description="Basic and acidic residues" evidence="10">
    <location>
        <begin position="548"/>
        <end position="557"/>
    </location>
</feature>
<comment type="subcellular location">
    <subcellularLocation>
        <location evidence="2 9">Cytoplasm</location>
    </subcellularLocation>
    <subcellularLocation>
        <location evidence="1">Endoplasmic reticulum</location>
    </subcellularLocation>
</comment>
<evidence type="ECO:0000256" key="7">
    <source>
        <dbReference type="ARBA" id="ARBA00023135"/>
    </source>
</evidence>
<dbReference type="FunFam" id="1.25.40.10:FF:000512">
    <property type="entry name" value="Signal recognition particle subunit SRP72"/>
    <property type="match status" value="1"/>
</dbReference>
<evidence type="ECO:0000256" key="5">
    <source>
        <dbReference type="ARBA" id="ARBA00022490"/>
    </source>
</evidence>
<evidence type="ECO:0000256" key="10">
    <source>
        <dbReference type="SAM" id="MobiDB-lite"/>
    </source>
</evidence>
<keyword evidence="7 9" id="KW-0733">Signal recognition particle</keyword>
<feature type="domain" description="Signal recognition particle SRP72 subunit RNA-binding" evidence="11">
    <location>
        <begin position="542"/>
        <end position="591"/>
    </location>
</feature>
<dbReference type="SUPFAM" id="SSF48452">
    <property type="entry name" value="TPR-like"/>
    <property type="match status" value="2"/>
</dbReference>
<evidence type="ECO:0000256" key="1">
    <source>
        <dbReference type="ARBA" id="ARBA00004240"/>
    </source>
</evidence>
<dbReference type="InterPro" id="IPR011990">
    <property type="entry name" value="TPR-like_helical_dom_sf"/>
</dbReference>
<dbReference type="STRING" id="43265.A0A545WB01"/>
<feature type="compositionally biased region" description="Basic and acidic residues" evidence="10">
    <location>
        <begin position="566"/>
        <end position="588"/>
    </location>
</feature>
<keyword evidence="8 9" id="KW-0687">Ribonucleoprotein</keyword>
<evidence type="ECO:0000259" key="11">
    <source>
        <dbReference type="Pfam" id="PF08492"/>
    </source>
</evidence>
<keyword evidence="13" id="KW-1185">Reference proteome</keyword>
<evidence type="ECO:0000256" key="3">
    <source>
        <dbReference type="ARBA" id="ARBA00007676"/>
    </source>
</evidence>
<evidence type="ECO:0000256" key="6">
    <source>
        <dbReference type="ARBA" id="ARBA00022824"/>
    </source>
</evidence>
<keyword evidence="5 9" id="KW-0963">Cytoplasm</keyword>
<feature type="compositionally biased region" description="Basic residues" evidence="10">
    <location>
        <begin position="589"/>
        <end position="598"/>
    </location>
</feature>
<dbReference type="GO" id="GO:0005783">
    <property type="term" value="C:endoplasmic reticulum"/>
    <property type="evidence" value="ECO:0007669"/>
    <property type="project" value="UniProtKB-SubCell"/>
</dbReference>
<evidence type="ECO:0000313" key="13">
    <source>
        <dbReference type="Proteomes" id="UP000315783"/>
    </source>
</evidence>
<protein>
    <recommendedName>
        <fullName evidence="4 9">Signal recognition particle subunit SRP72</fullName>
    </recommendedName>
</protein>
<dbReference type="PANTHER" id="PTHR14094:SF9">
    <property type="entry name" value="SIGNAL RECOGNITION PARTICLE SUBUNIT SRP72"/>
    <property type="match status" value="1"/>
</dbReference>
<dbReference type="Pfam" id="PF17004">
    <property type="entry name" value="SRP_TPR_like"/>
    <property type="match status" value="1"/>
</dbReference>